<comment type="cofactor">
    <cofactor evidence="16">
        <name>Mg(2+)</name>
        <dbReference type="ChEBI" id="CHEBI:18420"/>
    </cofactor>
    <text evidence="16">Binds 2 magnesium ions per subunit.</text>
</comment>
<evidence type="ECO:0000256" key="3">
    <source>
        <dbReference type="ARBA" id="ARBA00011245"/>
    </source>
</evidence>
<dbReference type="GO" id="GO:0006281">
    <property type="term" value="P:DNA repair"/>
    <property type="evidence" value="ECO:0007669"/>
    <property type="project" value="UniProtKB-UniRule"/>
</dbReference>
<dbReference type="HAMAP" id="MF_01113">
    <property type="entry name" value="DNApol_IV"/>
    <property type="match status" value="1"/>
</dbReference>
<keyword evidence="4 16" id="KW-0515">Mutator protein</keyword>
<reference evidence="18 19" key="1">
    <citation type="journal article" date="2018" name="Int. J. Syst. Evol. Microbiol.">
        <title>Mesosutterella multiformis gen. nov., sp. nov., a member of the family Sutterellaceae and Sutterella megalosphaeroides sp. nov., isolated from human faeces.</title>
        <authorList>
            <person name="Sakamoto M."/>
            <person name="Ikeyama N."/>
            <person name="Kunihiro T."/>
            <person name="Iino T."/>
            <person name="Yuki M."/>
            <person name="Ohkuma M."/>
        </authorList>
    </citation>
    <scope>NUCLEOTIDE SEQUENCE [LARGE SCALE GENOMIC DNA]</scope>
    <source>
        <strain evidence="18 19">4NBBH2</strain>
    </source>
</reference>
<dbReference type="Proteomes" id="UP000266091">
    <property type="component" value="Unassembled WGS sequence"/>
</dbReference>
<dbReference type="FunFam" id="3.40.1170.60:FF:000001">
    <property type="entry name" value="DNA polymerase IV"/>
    <property type="match status" value="1"/>
</dbReference>
<dbReference type="AlphaFoldDB" id="A0A388S939"/>
<keyword evidence="14 16" id="KW-0234">DNA repair</keyword>
<comment type="similarity">
    <text evidence="2 16">Belongs to the DNA polymerase type-Y family.</text>
</comment>
<dbReference type="InterPro" id="IPR022880">
    <property type="entry name" value="DNApol_IV"/>
</dbReference>
<evidence type="ECO:0000256" key="5">
    <source>
        <dbReference type="ARBA" id="ARBA00022490"/>
    </source>
</evidence>
<dbReference type="CDD" id="cd03586">
    <property type="entry name" value="PolY_Pol_IV_kappa"/>
    <property type="match status" value="1"/>
</dbReference>
<feature type="site" description="Substrate discrimination" evidence="16">
    <location>
        <position position="5"/>
    </location>
</feature>
<organism evidence="18 19">
    <name type="scientific">Mesosutterella multiformis</name>
    <dbReference type="NCBI Taxonomy" id="2259133"/>
    <lineage>
        <taxon>Bacteria</taxon>
        <taxon>Pseudomonadati</taxon>
        <taxon>Pseudomonadota</taxon>
        <taxon>Betaproteobacteria</taxon>
        <taxon>Burkholderiales</taxon>
        <taxon>Sutterellaceae</taxon>
        <taxon>Mesosutterella</taxon>
    </lineage>
</organism>
<feature type="domain" description="UmuC" evidence="17">
    <location>
        <begin position="1"/>
        <end position="176"/>
    </location>
</feature>
<dbReference type="EC" id="2.7.7.7" evidence="16"/>
<protein>
    <recommendedName>
        <fullName evidence="16">DNA polymerase IV</fullName>
        <shortName evidence="16">Pol IV</shortName>
        <ecNumber evidence="16">2.7.7.7</ecNumber>
    </recommendedName>
</protein>
<dbReference type="SUPFAM" id="SSF56672">
    <property type="entry name" value="DNA/RNA polymerases"/>
    <property type="match status" value="1"/>
</dbReference>
<keyword evidence="7 16" id="KW-0548">Nucleotidyltransferase</keyword>
<comment type="caution">
    <text evidence="16">Lacks conserved residue(s) required for the propagation of feature annotation.</text>
</comment>
<keyword evidence="8 16" id="KW-0235">DNA replication</keyword>
<sequence>MDAFYASVEQRDHPELRGRPIAVGRGEGRGVVATASYEARRYGVHSAMPSYRAKELCPNLIFIHPNMQRYKEVSGAIQAIFRRYTPLVQPISIDEAFLDITESPIPFASGTEAALRIKREIREELSLVASIGVSFNKFLAKIASDWKKPDGLFEVKPEDALRFIDQLPIESFWGIGPATAKKMHGLGISTGEELRRQPLSELVRLFGSAGEIYYSFARGIDPRPVNPNRDRKSVGAETTLEWNAGSAEDVLRELLPVEMSLMRRLARNRFLGDTLTLKLKFADFRQITRSKMAGHPIQDPREVRRLSEELLSDVTIPASGVRLVGLSVSRSEGVRGTPSQPELFSE</sequence>
<dbReference type="InterPro" id="IPR017961">
    <property type="entry name" value="DNA_pol_Y-fam_little_finger"/>
</dbReference>
<dbReference type="InterPro" id="IPR050116">
    <property type="entry name" value="DNA_polymerase-Y"/>
</dbReference>
<dbReference type="FunFam" id="3.30.1490.100:FF:000004">
    <property type="entry name" value="DNA polymerase IV"/>
    <property type="match status" value="1"/>
</dbReference>
<dbReference type="InterPro" id="IPR001126">
    <property type="entry name" value="UmuC"/>
</dbReference>
<keyword evidence="12 16" id="KW-0239">DNA-directed DNA polymerase</keyword>
<evidence type="ECO:0000256" key="8">
    <source>
        <dbReference type="ARBA" id="ARBA00022705"/>
    </source>
</evidence>
<comment type="function">
    <text evidence="16">Poorly processive, error-prone DNA polymerase involved in untargeted mutagenesis. Copies undamaged DNA at stalled replication forks, which arise in vivo from mismatched or misaligned primer ends. These misaligned primers can be extended by PolIV. Exhibits no 3'-5' exonuclease (proofreading) activity. May be involved in translesional synthesis, in conjunction with the beta clamp from PolIII.</text>
</comment>
<evidence type="ECO:0000313" key="18">
    <source>
        <dbReference type="EMBL" id="GBO92767.1"/>
    </source>
</evidence>
<dbReference type="NCBIfam" id="NF002677">
    <property type="entry name" value="PRK02406.1"/>
    <property type="match status" value="1"/>
</dbReference>
<feature type="binding site" evidence="16">
    <location>
        <position position="94"/>
    </location>
    <ligand>
        <name>Mg(2+)</name>
        <dbReference type="ChEBI" id="CHEBI:18420"/>
    </ligand>
</feature>
<keyword evidence="5 16" id="KW-0963">Cytoplasm</keyword>
<evidence type="ECO:0000256" key="14">
    <source>
        <dbReference type="ARBA" id="ARBA00023204"/>
    </source>
</evidence>
<dbReference type="GO" id="GO:0003887">
    <property type="term" value="F:DNA-directed DNA polymerase activity"/>
    <property type="evidence" value="ECO:0007669"/>
    <property type="project" value="UniProtKB-UniRule"/>
</dbReference>
<evidence type="ECO:0000256" key="4">
    <source>
        <dbReference type="ARBA" id="ARBA00022457"/>
    </source>
</evidence>
<dbReference type="PROSITE" id="PS50173">
    <property type="entry name" value="UMUC"/>
    <property type="match status" value="1"/>
</dbReference>
<keyword evidence="6 16" id="KW-0808">Transferase</keyword>
<keyword evidence="10 16" id="KW-0227">DNA damage</keyword>
<dbReference type="Gene3D" id="3.30.1490.100">
    <property type="entry name" value="DNA polymerase, Y-family, little finger domain"/>
    <property type="match status" value="1"/>
</dbReference>
<evidence type="ECO:0000256" key="9">
    <source>
        <dbReference type="ARBA" id="ARBA00022723"/>
    </source>
</evidence>
<evidence type="ECO:0000256" key="16">
    <source>
        <dbReference type="HAMAP-Rule" id="MF_01113"/>
    </source>
</evidence>
<keyword evidence="9 16" id="KW-0479">Metal-binding</keyword>
<dbReference type="FunFam" id="1.10.150.20:FF:000019">
    <property type="entry name" value="DNA polymerase IV"/>
    <property type="match status" value="1"/>
</dbReference>
<keyword evidence="13 16" id="KW-0238">DNA-binding</keyword>
<dbReference type="Pfam" id="PF11799">
    <property type="entry name" value="IMS_C"/>
    <property type="match status" value="1"/>
</dbReference>
<comment type="caution">
    <text evidence="18">The sequence shown here is derived from an EMBL/GenBank/DDBJ whole genome shotgun (WGS) entry which is preliminary data.</text>
</comment>
<dbReference type="Gene3D" id="1.10.150.20">
    <property type="entry name" value="5' to 3' exonuclease, C-terminal subdomain"/>
    <property type="match status" value="1"/>
</dbReference>
<evidence type="ECO:0000313" key="19">
    <source>
        <dbReference type="Proteomes" id="UP000266091"/>
    </source>
</evidence>
<dbReference type="InterPro" id="IPR024728">
    <property type="entry name" value="PolY_HhH_motif"/>
</dbReference>
<evidence type="ECO:0000256" key="1">
    <source>
        <dbReference type="ARBA" id="ARBA00004496"/>
    </source>
</evidence>
<accession>A0A401LLM6</accession>
<dbReference type="PANTHER" id="PTHR11076:SF33">
    <property type="entry name" value="DNA POLYMERASE KAPPA"/>
    <property type="match status" value="1"/>
</dbReference>
<gene>
    <name evidence="16 18" type="primary">dinB</name>
    <name evidence="18" type="ORF">MESMUL_01210</name>
</gene>
<dbReference type="GO" id="GO:0006261">
    <property type="term" value="P:DNA-templated DNA replication"/>
    <property type="evidence" value="ECO:0007669"/>
    <property type="project" value="UniProtKB-UniRule"/>
</dbReference>
<comment type="subcellular location">
    <subcellularLocation>
        <location evidence="1 16">Cytoplasm</location>
    </subcellularLocation>
</comment>
<accession>A0A388S939</accession>
<evidence type="ECO:0000256" key="6">
    <source>
        <dbReference type="ARBA" id="ARBA00022679"/>
    </source>
</evidence>
<dbReference type="EMBL" id="BGZJ01000001">
    <property type="protein sequence ID" value="GBO92767.1"/>
    <property type="molecule type" value="Genomic_DNA"/>
</dbReference>
<dbReference type="InterPro" id="IPR036775">
    <property type="entry name" value="DNA_pol_Y-fam_lit_finger_sf"/>
</dbReference>
<dbReference type="Gene3D" id="3.40.1170.60">
    <property type="match status" value="1"/>
</dbReference>
<evidence type="ECO:0000256" key="13">
    <source>
        <dbReference type="ARBA" id="ARBA00023125"/>
    </source>
</evidence>
<dbReference type="Pfam" id="PF00817">
    <property type="entry name" value="IMS"/>
    <property type="match status" value="1"/>
</dbReference>
<comment type="subunit">
    <text evidence="3 16">Monomer.</text>
</comment>
<evidence type="ECO:0000256" key="11">
    <source>
        <dbReference type="ARBA" id="ARBA00022842"/>
    </source>
</evidence>
<evidence type="ECO:0000256" key="12">
    <source>
        <dbReference type="ARBA" id="ARBA00022932"/>
    </source>
</evidence>
<dbReference type="PANTHER" id="PTHR11076">
    <property type="entry name" value="DNA REPAIR POLYMERASE UMUC / TRANSFERASE FAMILY MEMBER"/>
    <property type="match status" value="1"/>
</dbReference>
<evidence type="ECO:0000256" key="15">
    <source>
        <dbReference type="ARBA" id="ARBA00049244"/>
    </source>
</evidence>
<proteinExistence type="inferred from homology"/>
<dbReference type="GO" id="GO:0003684">
    <property type="term" value="F:damaged DNA binding"/>
    <property type="evidence" value="ECO:0007669"/>
    <property type="project" value="InterPro"/>
</dbReference>
<dbReference type="InterPro" id="IPR043128">
    <property type="entry name" value="Rev_trsase/Diguanyl_cyclase"/>
</dbReference>
<dbReference type="GO" id="GO:0000287">
    <property type="term" value="F:magnesium ion binding"/>
    <property type="evidence" value="ECO:0007669"/>
    <property type="project" value="UniProtKB-UniRule"/>
</dbReference>
<feature type="active site" evidence="16">
    <location>
        <position position="95"/>
    </location>
</feature>
<name>A0A388S939_9BURK</name>
<evidence type="ECO:0000256" key="2">
    <source>
        <dbReference type="ARBA" id="ARBA00010945"/>
    </source>
</evidence>
<dbReference type="Gene3D" id="3.30.70.270">
    <property type="match status" value="1"/>
</dbReference>
<keyword evidence="19" id="KW-1185">Reference proteome</keyword>
<evidence type="ECO:0000256" key="7">
    <source>
        <dbReference type="ARBA" id="ARBA00022695"/>
    </source>
</evidence>
<keyword evidence="11 16" id="KW-0460">Magnesium</keyword>
<dbReference type="GO" id="GO:0009432">
    <property type="term" value="P:SOS response"/>
    <property type="evidence" value="ECO:0007669"/>
    <property type="project" value="TreeGrafter"/>
</dbReference>
<dbReference type="SUPFAM" id="SSF100879">
    <property type="entry name" value="Lesion bypass DNA polymerase (Y-family), little finger domain"/>
    <property type="match status" value="1"/>
</dbReference>
<evidence type="ECO:0000256" key="10">
    <source>
        <dbReference type="ARBA" id="ARBA00022763"/>
    </source>
</evidence>
<dbReference type="GO" id="GO:0005829">
    <property type="term" value="C:cytosol"/>
    <property type="evidence" value="ECO:0007669"/>
    <property type="project" value="TreeGrafter"/>
</dbReference>
<dbReference type="Pfam" id="PF11798">
    <property type="entry name" value="IMS_HHH"/>
    <property type="match status" value="1"/>
</dbReference>
<comment type="catalytic activity">
    <reaction evidence="15 16">
        <text>DNA(n) + a 2'-deoxyribonucleoside 5'-triphosphate = DNA(n+1) + diphosphate</text>
        <dbReference type="Rhea" id="RHEA:22508"/>
        <dbReference type="Rhea" id="RHEA-COMP:17339"/>
        <dbReference type="Rhea" id="RHEA-COMP:17340"/>
        <dbReference type="ChEBI" id="CHEBI:33019"/>
        <dbReference type="ChEBI" id="CHEBI:61560"/>
        <dbReference type="ChEBI" id="CHEBI:173112"/>
        <dbReference type="EC" id="2.7.7.7"/>
    </reaction>
</comment>
<evidence type="ECO:0000259" key="17">
    <source>
        <dbReference type="PROSITE" id="PS50173"/>
    </source>
</evidence>
<dbReference type="GO" id="GO:0042276">
    <property type="term" value="P:error-prone translesion synthesis"/>
    <property type="evidence" value="ECO:0007669"/>
    <property type="project" value="TreeGrafter"/>
</dbReference>
<dbReference type="InterPro" id="IPR043502">
    <property type="entry name" value="DNA/RNA_pol_sf"/>
</dbReference>